<dbReference type="SUPFAM" id="SSF82704">
    <property type="entry name" value="AlbA-like"/>
    <property type="match status" value="1"/>
</dbReference>
<dbReference type="InterPro" id="IPR002775">
    <property type="entry name" value="DNA/RNA-bd_Alba-like"/>
</dbReference>
<dbReference type="AlphaFoldDB" id="A0AAD7LBQ1"/>
<gene>
    <name evidence="2" type="ORF">O6P43_021471</name>
</gene>
<evidence type="ECO:0000313" key="2">
    <source>
        <dbReference type="EMBL" id="KAJ7954767.1"/>
    </source>
</evidence>
<organism evidence="2 3">
    <name type="scientific">Quillaja saponaria</name>
    <name type="common">Soap bark tree</name>
    <dbReference type="NCBI Taxonomy" id="32244"/>
    <lineage>
        <taxon>Eukaryota</taxon>
        <taxon>Viridiplantae</taxon>
        <taxon>Streptophyta</taxon>
        <taxon>Embryophyta</taxon>
        <taxon>Tracheophyta</taxon>
        <taxon>Spermatophyta</taxon>
        <taxon>Magnoliopsida</taxon>
        <taxon>eudicotyledons</taxon>
        <taxon>Gunneridae</taxon>
        <taxon>Pentapetalae</taxon>
        <taxon>rosids</taxon>
        <taxon>fabids</taxon>
        <taxon>Fabales</taxon>
        <taxon>Quillajaceae</taxon>
        <taxon>Quillaja</taxon>
    </lineage>
</organism>
<dbReference type="EMBL" id="JARAOO010000009">
    <property type="protein sequence ID" value="KAJ7954767.1"/>
    <property type="molecule type" value="Genomic_DNA"/>
</dbReference>
<reference evidence="2" key="1">
    <citation type="journal article" date="2023" name="Science">
        <title>Elucidation of the pathway for biosynthesis of saponin adjuvants from the soapbark tree.</title>
        <authorList>
            <person name="Reed J."/>
            <person name="Orme A."/>
            <person name="El-Demerdash A."/>
            <person name="Owen C."/>
            <person name="Martin L.B.B."/>
            <person name="Misra R.C."/>
            <person name="Kikuchi S."/>
            <person name="Rejzek M."/>
            <person name="Martin A.C."/>
            <person name="Harkess A."/>
            <person name="Leebens-Mack J."/>
            <person name="Louveau T."/>
            <person name="Stephenson M.J."/>
            <person name="Osbourn A."/>
        </authorList>
    </citation>
    <scope>NUCLEOTIDE SEQUENCE</scope>
    <source>
        <strain evidence="2">S10</strain>
    </source>
</reference>
<dbReference type="GO" id="GO:0003723">
    <property type="term" value="F:RNA binding"/>
    <property type="evidence" value="ECO:0007669"/>
    <property type="project" value="TreeGrafter"/>
</dbReference>
<feature type="domain" description="DNA/RNA-binding protein Alba-like" evidence="1">
    <location>
        <begin position="77"/>
        <end position="129"/>
    </location>
</feature>
<dbReference type="InterPro" id="IPR036882">
    <property type="entry name" value="Alba-like_dom_sf"/>
</dbReference>
<dbReference type="Gene3D" id="3.30.110.20">
    <property type="entry name" value="Alba-like domain"/>
    <property type="match status" value="1"/>
</dbReference>
<sequence length="185" mass="20474">MTISAHRAFFTVPKFPAYCTISRERRESSSMESSVVVAIDEVTKAMEEVKIKEEFAVAVGGEDKIATTTESQKKKKNRIQVSNTKKPLIFYLKLAQKYIKQHNDVELSALGMAIPTVVLISEILKRNGVAFEKNIMISTVGSKEVDQDRKVQKAKIEILLGRAEKVKQTTVAAASKKGSGNDNKA</sequence>
<proteinExistence type="predicted"/>
<dbReference type="Proteomes" id="UP001163823">
    <property type="component" value="Chromosome 9"/>
</dbReference>
<name>A0AAD7LBQ1_QUISA</name>
<dbReference type="Pfam" id="PF01918">
    <property type="entry name" value="Alba"/>
    <property type="match status" value="1"/>
</dbReference>
<dbReference type="GO" id="GO:0005634">
    <property type="term" value="C:nucleus"/>
    <property type="evidence" value="ECO:0007669"/>
    <property type="project" value="TreeGrafter"/>
</dbReference>
<evidence type="ECO:0000259" key="1">
    <source>
        <dbReference type="Pfam" id="PF01918"/>
    </source>
</evidence>
<protein>
    <submittedName>
        <fullName evidence="2">Alba DNA/RNA-binding protein</fullName>
    </submittedName>
</protein>
<evidence type="ECO:0000313" key="3">
    <source>
        <dbReference type="Proteomes" id="UP001163823"/>
    </source>
</evidence>
<comment type="caution">
    <text evidence="2">The sequence shown here is derived from an EMBL/GenBank/DDBJ whole genome shotgun (WGS) entry which is preliminary data.</text>
</comment>
<dbReference type="PANTHER" id="PTHR31947">
    <property type="entry name" value="DNA/RNA-BINDING PROTEIN ALBA 3"/>
    <property type="match status" value="1"/>
</dbReference>
<keyword evidence="3" id="KW-1185">Reference proteome</keyword>
<dbReference type="InterPro" id="IPR014560">
    <property type="entry name" value="UCP030333_Alba"/>
</dbReference>
<dbReference type="PANTHER" id="PTHR31947:SF18">
    <property type="entry name" value="ALBA DNA_RNA-BINDING PROTEIN"/>
    <property type="match status" value="1"/>
</dbReference>
<accession>A0AAD7LBQ1</accession>
<dbReference type="KEGG" id="qsa:O6P43_021471"/>